<dbReference type="OrthoDB" id="2522283at2759"/>
<name>A0A1Y2EPI6_9BASI</name>
<evidence type="ECO:0000313" key="2">
    <source>
        <dbReference type="Proteomes" id="UP000193467"/>
    </source>
</evidence>
<comment type="caution">
    <text evidence="1">The sequence shown here is derived from an EMBL/GenBank/DDBJ whole genome shotgun (WGS) entry which is preliminary data.</text>
</comment>
<reference evidence="1 2" key="1">
    <citation type="submission" date="2016-07" db="EMBL/GenBank/DDBJ databases">
        <title>Pervasive Adenine N6-methylation of Active Genes in Fungi.</title>
        <authorList>
            <consortium name="DOE Joint Genome Institute"/>
            <person name="Mondo S.J."/>
            <person name="Dannebaum R.O."/>
            <person name="Kuo R.C."/>
            <person name="Labutti K."/>
            <person name="Haridas S."/>
            <person name="Kuo A."/>
            <person name="Salamov A."/>
            <person name="Ahrendt S.R."/>
            <person name="Lipzen A."/>
            <person name="Sullivan W."/>
            <person name="Andreopoulos W.B."/>
            <person name="Clum A."/>
            <person name="Lindquist E."/>
            <person name="Daum C."/>
            <person name="Ramamoorthy G.K."/>
            <person name="Gryganskyi A."/>
            <person name="Culley D."/>
            <person name="Magnuson J.K."/>
            <person name="James T.Y."/>
            <person name="O'Malley M.A."/>
            <person name="Stajich J.E."/>
            <person name="Spatafora J.W."/>
            <person name="Visel A."/>
            <person name="Grigoriev I.V."/>
        </authorList>
    </citation>
    <scope>NUCLEOTIDE SEQUENCE [LARGE SCALE GENOMIC DNA]</scope>
    <source>
        <strain evidence="1 2">62-1032</strain>
    </source>
</reference>
<gene>
    <name evidence="1" type="ORF">BCR35DRAFT_354122</name>
</gene>
<dbReference type="EMBL" id="MCGR01000046">
    <property type="protein sequence ID" value="ORY73437.1"/>
    <property type="molecule type" value="Genomic_DNA"/>
</dbReference>
<evidence type="ECO:0008006" key="3">
    <source>
        <dbReference type="Google" id="ProtNLM"/>
    </source>
</evidence>
<proteinExistence type="predicted"/>
<evidence type="ECO:0000313" key="1">
    <source>
        <dbReference type="EMBL" id="ORY73437.1"/>
    </source>
</evidence>
<protein>
    <recommendedName>
        <fullName evidence="3">F-box domain-containing protein</fullName>
    </recommendedName>
</protein>
<sequence length="516" mass="56000">MGAPCSGLTEMSSSGRDGAPGAALSVISEALTLRLIARPSPSIAPLLPPSSFPAAVFDTSAQPPTRIPRALVAASTYPTARAPLQLTLPMRPPPTSALASQLPFDVLYQIFLSVQALALEARGEYCHGGQLVGWDSNEAVAPFALVCRGWEEAAIAVLYRSVSLRGGTAARSFTATVKARPALAEMVHWLAIGLGEQKEEQDGDDEEMGSVNVDDAEGWAVASLALMQALLALPSVNHLLLRPLDSSARPDLLTFLARPRRLKSLVLLAREAVSSPPWAALIKPEDGPLLLPGLERLLVDVWDTVVTDSIPRDAPSPALPPLDLTCFCHSSNYPASLIYPLLPASPKLETLYLYFEHLRPSRAAADALLTVPKLRHLHFLGNPSFEELETDYETYAATNLVPALDLALPFLSNLETLAVSATDISTSFLALLPPRLHYVKIRAYSPYGFERPSRILEMLQESAVDLKSLRELEVQDSSERWPIELRLAVEEACESRGVRFSFVLDDAGEDEDEEMS</sequence>
<dbReference type="InParanoid" id="A0A1Y2EPI6"/>
<dbReference type="InterPro" id="IPR032675">
    <property type="entry name" value="LRR_dom_sf"/>
</dbReference>
<accession>A0A1Y2EPI6</accession>
<dbReference type="AlphaFoldDB" id="A0A1Y2EPI6"/>
<dbReference type="Gene3D" id="3.80.10.10">
    <property type="entry name" value="Ribonuclease Inhibitor"/>
    <property type="match status" value="1"/>
</dbReference>
<organism evidence="1 2">
    <name type="scientific">Leucosporidium creatinivorum</name>
    <dbReference type="NCBI Taxonomy" id="106004"/>
    <lineage>
        <taxon>Eukaryota</taxon>
        <taxon>Fungi</taxon>
        <taxon>Dikarya</taxon>
        <taxon>Basidiomycota</taxon>
        <taxon>Pucciniomycotina</taxon>
        <taxon>Microbotryomycetes</taxon>
        <taxon>Leucosporidiales</taxon>
        <taxon>Leucosporidium</taxon>
    </lineage>
</organism>
<dbReference type="SUPFAM" id="SSF52047">
    <property type="entry name" value="RNI-like"/>
    <property type="match status" value="1"/>
</dbReference>
<dbReference type="Proteomes" id="UP000193467">
    <property type="component" value="Unassembled WGS sequence"/>
</dbReference>
<keyword evidence="2" id="KW-1185">Reference proteome</keyword>